<dbReference type="GO" id="GO:0043565">
    <property type="term" value="F:sequence-specific DNA binding"/>
    <property type="evidence" value="ECO:0007669"/>
    <property type="project" value="InterPro"/>
</dbReference>
<dbReference type="InterPro" id="IPR018060">
    <property type="entry name" value="HTH_AraC"/>
</dbReference>
<keyword evidence="1" id="KW-0805">Transcription regulation</keyword>
<dbReference type="PANTHER" id="PTHR43280">
    <property type="entry name" value="ARAC-FAMILY TRANSCRIPTIONAL REGULATOR"/>
    <property type="match status" value="1"/>
</dbReference>
<name>A0A8J6QAE4_9FLAO</name>
<dbReference type="EMBL" id="JACVXC010000004">
    <property type="protein sequence ID" value="MBD0836050.1"/>
    <property type="molecule type" value="Genomic_DNA"/>
</dbReference>
<organism evidence="5 6">
    <name type="scientific">Aestuariibaculum suncheonense</name>
    <dbReference type="NCBI Taxonomy" id="1028745"/>
    <lineage>
        <taxon>Bacteria</taxon>
        <taxon>Pseudomonadati</taxon>
        <taxon>Bacteroidota</taxon>
        <taxon>Flavobacteriia</taxon>
        <taxon>Flavobacteriales</taxon>
        <taxon>Flavobacteriaceae</taxon>
    </lineage>
</organism>
<dbReference type="SMART" id="SM00342">
    <property type="entry name" value="HTH_ARAC"/>
    <property type="match status" value="1"/>
</dbReference>
<dbReference type="Proteomes" id="UP000602057">
    <property type="component" value="Unassembled WGS sequence"/>
</dbReference>
<proteinExistence type="predicted"/>
<dbReference type="PANTHER" id="PTHR43280:SF2">
    <property type="entry name" value="HTH-TYPE TRANSCRIPTIONAL REGULATOR EXSA"/>
    <property type="match status" value="1"/>
</dbReference>
<keyword evidence="3" id="KW-0804">Transcription</keyword>
<reference evidence="5" key="2">
    <citation type="submission" date="2020-09" db="EMBL/GenBank/DDBJ databases">
        <authorList>
            <person name="Wu Z."/>
        </authorList>
    </citation>
    <scope>NUCLEOTIDE SEQUENCE</scope>
    <source>
        <strain evidence="5">SC17</strain>
    </source>
</reference>
<protein>
    <submittedName>
        <fullName evidence="5">Helix-turn-helix transcriptional regulator</fullName>
    </submittedName>
</protein>
<evidence type="ECO:0000313" key="5">
    <source>
        <dbReference type="EMBL" id="MBD0836050.1"/>
    </source>
</evidence>
<feature type="domain" description="HTH araC/xylS-type" evidence="4">
    <location>
        <begin position="72"/>
        <end position="173"/>
    </location>
</feature>
<reference evidence="5" key="1">
    <citation type="journal article" date="2013" name="Int. J. Syst. Evol. Microbiol.">
        <title>Aestuariibaculum suncheonense gen. nov., sp. nov., a marine bacterium of the family Flavobacteriaceae isolated from a tidal flat and emended descriptions of the genera Gaetbulibacter and Tamlana.</title>
        <authorList>
            <person name="Jeong S.H."/>
            <person name="Park M.S."/>
            <person name="Jin H.M."/>
            <person name="Lee K."/>
            <person name="Park W."/>
            <person name="Jeon C.O."/>
        </authorList>
    </citation>
    <scope>NUCLEOTIDE SEQUENCE</scope>
    <source>
        <strain evidence="5">SC17</strain>
    </source>
</reference>
<dbReference type="Pfam" id="PF12833">
    <property type="entry name" value="HTH_18"/>
    <property type="match status" value="1"/>
</dbReference>
<dbReference type="RefSeq" id="WP_188216545.1">
    <property type="nucleotide sequence ID" value="NZ_BAABGH010000007.1"/>
</dbReference>
<evidence type="ECO:0000256" key="2">
    <source>
        <dbReference type="ARBA" id="ARBA00023125"/>
    </source>
</evidence>
<sequence>MSHTLLIKNMVCARCKMTVLQVLKDLGFKVQSVELGRVVVAERENYDYTNLEIELNELGFELIKETTEAMVEQVKIALIETVEKGDADFILSEVAKKLGKNYSALSKTFSKHEGMTLEKYLINLKIEKVKEYIQLQQLNFSEIAYSLNYKNSSHLAKQFKSVTGMSMTDYKVLQNWERKSIDQIV</sequence>
<keyword evidence="2" id="KW-0238">DNA-binding</keyword>
<dbReference type="InterPro" id="IPR009057">
    <property type="entry name" value="Homeodomain-like_sf"/>
</dbReference>
<evidence type="ECO:0000256" key="3">
    <source>
        <dbReference type="ARBA" id="ARBA00023163"/>
    </source>
</evidence>
<dbReference type="Gene3D" id="1.10.10.60">
    <property type="entry name" value="Homeodomain-like"/>
    <property type="match status" value="1"/>
</dbReference>
<evidence type="ECO:0000313" key="6">
    <source>
        <dbReference type="Proteomes" id="UP000602057"/>
    </source>
</evidence>
<evidence type="ECO:0000259" key="4">
    <source>
        <dbReference type="PROSITE" id="PS01124"/>
    </source>
</evidence>
<dbReference type="PROSITE" id="PS01124">
    <property type="entry name" value="HTH_ARAC_FAMILY_2"/>
    <property type="match status" value="1"/>
</dbReference>
<evidence type="ECO:0000256" key="1">
    <source>
        <dbReference type="ARBA" id="ARBA00023015"/>
    </source>
</evidence>
<dbReference type="GO" id="GO:0003700">
    <property type="term" value="F:DNA-binding transcription factor activity"/>
    <property type="evidence" value="ECO:0007669"/>
    <property type="project" value="InterPro"/>
</dbReference>
<comment type="caution">
    <text evidence="5">The sequence shown here is derived from an EMBL/GenBank/DDBJ whole genome shotgun (WGS) entry which is preliminary data.</text>
</comment>
<gene>
    <name evidence="5" type="ORF">ICJ84_11420</name>
</gene>
<keyword evidence="6" id="KW-1185">Reference proteome</keyword>
<accession>A0A8J6QAE4</accession>
<dbReference type="AlphaFoldDB" id="A0A8J6QAE4"/>
<dbReference type="SUPFAM" id="SSF46689">
    <property type="entry name" value="Homeodomain-like"/>
    <property type="match status" value="1"/>
</dbReference>